<comment type="caution">
    <text evidence="2">The sequence shown here is derived from an EMBL/GenBank/DDBJ whole genome shotgun (WGS) entry which is preliminary data.</text>
</comment>
<evidence type="ECO:0000313" key="3">
    <source>
        <dbReference type="Proteomes" id="UP001218218"/>
    </source>
</evidence>
<sequence length="180" mass="19956">MAVVHTSLKISGIRISCSKSKKLRVVVSVKSTSTQGKALQLLDAQSEEKKDQLFRQISPSCVLEAGCQFTIAVYELHSWRSDKKLGEQGFSFDTLRQVSSSPSESEVYELFSKDGVVMSVKLEQDQAEGAKASESGAKGRNGREDRGIGAFHRAHWSHSFNARRCVQGSQRNFREKGSTR</sequence>
<proteinExistence type="predicted"/>
<feature type="region of interest" description="Disordered" evidence="1">
    <location>
        <begin position="127"/>
        <end position="148"/>
    </location>
</feature>
<keyword evidence="3" id="KW-1185">Reference proteome</keyword>
<accession>A0AAD7A0M6</accession>
<protein>
    <submittedName>
        <fullName evidence="2">Uncharacterized protein</fullName>
    </submittedName>
</protein>
<reference evidence="2" key="1">
    <citation type="submission" date="2023-03" db="EMBL/GenBank/DDBJ databases">
        <title>Massive genome expansion in bonnet fungi (Mycena s.s.) driven by repeated elements and novel gene families across ecological guilds.</title>
        <authorList>
            <consortium name="Lawrence Berkeley National Laboratory"/>
            <person name="Harder C.B."/>
            <person name="Miyauchi S."/>
            <person name="Viragh M."/>
            <person name="Kuo A."/>
            <person name="Thoen E."/>
            <person name="Andreopoulos B."/>
            <person name="Lu D."/>
            <person name="Skrede I."/>
            <person name="Drula E."/>
            <person name="Henrissat B."/>
            <person name="Morin E."/>
            <person name="Kohler A."/>
            <person name="Barry K."/>
            <person name="LaButti K."/>
            <person name="Morin E."/>
            <person name="Salamov A."/>
            <person name="Lipzen A."/>
            <person name="Mereny Z."/>
            <person name="Hegedus B."/>
            <person name="Baldrian P."/>
            <person name="Stursova M."/>
            <person name="Weitz H."/>
            <person name="Taylor A."/>
            <person name="Grigoriev I.V."/>
            <person name="Nagy L.G."/>
            <person name="Martin F."/>
            <person name="Kauserud H."/>
        </authorList>
    </citation>
    <scope>NUCLEOTIDE SEQUENCE</scope>
    <source>
        <strain evidence="2">CBHHK002</strain>
    </source>
</reference>
<dbReference type="EMBL" id="JARIHO010000020">
    <property type="protein sequence ID" value="KAJ7347123.1"/>
    <property type="molecule type" value="Genomic_DNA"/>
</dbReference>
<gene>
    <name evidence="2" type="ORF">DFH08DRAFT_209898</name>
</gene>
<evidence type="ECO:0000256" key="1">
    <source>
        <dbReference type="SAM" id="MobiDB-lite"/>
    </source>
</evidence>
<dbReference type="Proteomes" id="UP001218218">
    <property type="component" value="Unassembled WGS sequence"/>
</dbReference>
<evidence type="ECO:0000313" key="2">
    <source>
        <dbReference type="EMBL" id="KAJ7347123.1"/>
    </source>
</evidence>
<organism evidence="2 3">
    <name type="scientific">Mycena albidolilacea</name>
    <dbReference type="NCBI Taxonomy" id="1033008"/>
    <lineage>
        <taxon>Eukaryota</taxon>
        <taxon>Fungi</taxon>
        <taxon>Dikarya</taxon>
        <taxon>Basidiomycota</taxon>
        <taxon>Agaricomycotina</taxon>
        <taxon>Agaricomycetes</taxon>
        <taxon>Agaricomycetidae</taxon>
        <taxon>Agaricales</taxon>
        <taxon>Marasmiineae</taxon>
        <taxon>Mycenaceae</taxon>
        <taxon>Mycena</taxon>
    </lineage>
</organism>
<dbReference type="AlphaFoldDB" id="A0AAD7A0M6"/>
<name>A0AAD7A0M6_9AGAR</name>